<sequence>MLGVFASALCDGNGVVCAAAMAVATDTAERLAMRRAGVKPALVRTRPVWLDRKDRKGDFVLGTAGAEDEEGGADPAAHRAAMPVAHATAGAVQLPLKSAAHKAHGAQPHAPAAATRSASLQTGDRPAAPPTAQASVKTLGCSAASRGARRAARAAAAAGA</sequence>
<feature type="region of interest" description="Disordered" evidence="1">
    <location>
        <begin position="97"/>
        <end position="160"/>
    </location>
</feature>
<comment type="caution">
    <text evidence="2">The sequence shown here is derived from an EMBL/GenBank/DDBJ whole genome shotgun (WGS) entry which is preliminary data.</text>
</comment>
<dbReference type="EMBL" id="CAUYUJ010022471">
    <property type="protein sequence ID" value="CAK0910839.1"/>
    <property type="molecule type" value="Genomic_DNA"/>
</dbReference>
<keyword evidence="3" id="KW-1185">Reference proteome</keyword>
<evidence type="ECO:0000313" key="2">
    <source>
        <dbReference type="EMBL" id="CAK0910839.1"/>
    </source>
</evidence>
<proteinExistence type="predicted"/>
<protein>
    <submittedName>
        <fullName evidence="2">Uncharacterized protein</fullName>
    </submittedName>
</protein>
<evidence type="ECO:0000313" key="3">
    <source>
        <dbReference type="Proteomes" id="UP001189429"/>
    </source>
</evidence>
<dbReference type="Proteomes" id="UP001189429">
    <property type="component" value="Unassembled WGS sequence"/>
</dbReference>
<feature type="compositionally biased region" description="Low complexity" evidence="1">
    <location>
        <begin position="105"/>
        <end position="114"/>
    </location>
</feature>
<organism evidence="2 3">
    <name type="scientific">Prorocentrum cordatum</name>
    <dbReference type="NCBI Taxonomy" id="2364126"/>
    <lineage>
        <taxon>Eukaryota</taxon>
        <taxon>Sar</taxon>
        <taxon>Alveolata</taxon>
        <taxon>Dinophyceae</taxon>
        <taxon>Prorocentrales</taxon>
        <taxon>Prorocentraceae</taxon>
        <taxon>Prorocentrum</taxon>
    </lineage>
</organism>
<accession>A0ABN9YDH0</accession>
<evidence type="ECO:0000256" key="1">
    <source>
        <dbReference type="SAM" id="MobiDB-lite"/>
    </source>
</evidence>
<gene>
    <name evidence="2" type="ORF">PCOR1329_LOCUS84897</name>
</gene>
<reference evidence="2" key="1">
    <citation type="submission" date="2023-10" db="EMBL/GenBank/DDBJ databases">
        <authorList>
            <person name="Chen Y."/>
            <person name="Shah S."/>
            <person name="Dougan E. K."/>
            <person name="Thang M."/>
            <person name="Chan C."/>
        </authorList>
    </citation>
    <scope>NUCLEOTIDE SEQUENCE [LARGE SCALE GENOMIC DNA]</scope>
</reference>
<name>A0ABN9YDH0_9DINO</name>